<organism evidence="1">
    <name type="scientific">Arundo donax</name>
    <name type="common">Giant reed</name>
    <name type="synonym">Donax arundinaceus</name>
    <dbReference type="NCBI Taxonomy" id="35708"/>
    <lineage>
        <taxon>Eukaryota</taxon>
        <taxon>Viridiplantae</taxon>
        <taxon>Streptophyta</taxon>
        <taxon>Embryophyta</taxon>
        <taxon>Tracheophyta</taxon>
        <taxon>Spermatophyta</taxon>
        <taxon>Magnoliopsida</taxon>
        <taxon>Liliopsida</taxon>
        <taxon>Poales</taxon>
        <taxon>Poaceae</taxon>
        <taxon>PACMAD clade</taxon>
        <taxon>Arundinoideae</taxon>
        <taxon>Arundineae</taxon>
        <taxon>Arundo</taxon>
    </lineage>
</organism>
<evidence type="ECO:0000313" key="1">
    <source>
        <dbReference type="EMBL" id="JAD55201.1"/>
    </source>
</evidence>
<reference evidence="1" key="1">
    <citation type="submission" date="2014-09" db="EMBL/GenBank/DDBJ databases">
        <authorList>
            <person name="Magalhaes I.L.F."/>
            <person name="Oliveira U."/>
            <person name="Santos F.R."/>
            <person name="Vidigal T.H.D.A."/>
            <person name="Brescovit A.D."/>
            <person name="Santos A.J."/>
        </authorList>
    </citation>
    <scope>NUCLEOTIDE SEQUENCE</scope>
    <source>
        <tissue evidence="1">Shoot tissue taken approximately 20 cm above the soil surface</tissue>
    </source>
</reference>
<sequence>MLVTQFAR</sequence>
<reference evidence="1" key="2">
    <citation type="journal article" date="2015" name="Data Brief">
        <title>Shoot transcriptome of the giant reed, Arundo donax.</title>
        <authorList>
            <person name="Barrero R.A."/>
            <person name="Guerrero F.D."/>
            <person name="Moolhuijzen P."/>
            <person name="Goolsby J.A."/>
            <person name="Tidwell J."/>
            <person name="Bellgard S.E."/>
            <person name="Bellgard M.I."/>
        </authorList>
    </citation>
    <scope>NUCLEOTIDE SEQUENCE</scope>
    <source>
        <tissue evidence="1">Shoot tissue taken approximately 20 cm above the soil surface</tissue>
    </source>
</reference>
<dbReference type="EMBL" id="GBRH01242694">
    <property type="protein sequence ID" value="JAD55201.1"/>
    <property type="molecule type" value="Transcribed_RNA"/>
</dbReference>
<protein>
    <submittedName>
        <fullName evidence="1">Uncharacterized protein</fullName>
    </submittedName>
</protein>
<proteinExistence type="predicted"/>
<accession>A0A0A9AVR1</accession>
<name>A0A0A9AVR1_ARUDO</name>